<reference evidence="1 2" key="1">
    <citation type="journal article" date="2006" name="Proc. Natl. Acad. Sci. U.S.A.">
        <title>Genomic analysis of the uncultivated marine crenarchaeote Cenarchaeum symbiosum.</title>
        <authorList>
            <person name="Hallam S.J."/>
            <person name="Konstantinidis K.T."/>
            <person name="Putnam N."/>
            <person name="Schleper C."/>
            <person name="Watanabe Y."/>
            <person name="Sugahara J."/>
            <person name="Preston C."/>
            <person name="de la Torre J."/>
            <person name="Richardson P.M."/>
            <person name="DeLong E.F."/>
        </authorList>
    </citation>
    <scope>NUCLEOTIDE SEQUENCE [LARGE SCALE GENOMIC DNA]</scope>
    <source>
        <strain evidence="2">A</strain>
    </source>
</reference>
<name>A0RVR6_CENSY</name>
<protein>
    <submittedName>
        <fullName evidence="1">Uncharacterized protein</fullName>
    </submittedName>
</protein>
<dbReference type="EMBL" id="DP000238">
    <property type="protein sequence ID" value="ABK77433.1"/>
    <property type="molecule type" value="Genomic_DNA"/>
</dbReference>
<dbReference type="STRING" id="414004.CENSYa_0800"/>
<dbReference type="KEGG" id="csy:CENSYa_0800"/>
<proteinExistence type="predicted"/>
<organism evidence="1 2">
    <name type="scientific">Cenarchaeum symbiosum (strain A)</name>
    <dbReference type="NCBI Taxonomy" id="414004"/>
    <lineage>
        <taxon>Archaea</taxon>
        <taxon>Nitrososphaerota</taxon>
        <taxon>Candidatus Cenarchaeales</taxon>
        <taxon>Candidatus Cenarchaeaceae</taxon>
        <taxon>Candidatus Cenarchaeum</taxon>
    </lineage>
</organism>
<gene>
    <name evidence="1" type="ordered locus">CENSYa_0800</name>
</gene>
<dbReference type="Proteomes" id="UP000000758">
    <property type="component" value="Chromosome"/>
</dbReference>
<accession>A0RVR6</accession>
<sequence>MTPFWENSCLTKPVLCAASLPGAGPPPIRCARIAGSSRSMSTASPRTIRSVPMHQNMPTCKATYLESRQLIFPRYSCTCIRCWGIVFSPLQSAHAMALLSPNEWNACRMCQPKRGGLSI</sequence>
<evidence type="ECO:0000313" key="1">
    <source>
        <dbReference type="EMBL" id="ABK77433.1"/>
    </source>
</evidence>
<dbReference type="AlphaFoldDB" id="A0RVR6"/>
<dbReference type="EnsemblBacteria" id="ABK77433">
    <property type="protein sequence ID" value="ABK77433"/>
    <property type="gene ID" value="CENSYa_0800"/>
</dbReference>
<dbReference type="HOGENOM" id="CLU_2055961_0_0_2"/>
<keyword evidence="2" id="KW-1185">Reference proteome</keyword>
<evidence type="ECO:0000313" key="2">
    <source>
        <dbReference type="Proteomes" id="UP000000758"/>
    </source>
</evidence>